<evidence type="ECO:0000256" key="1">
    <source>
        <dbReference type="SAM" id="MobiDB-lite"/>
    </source>
</evidence>
<feature type="transmembrane region" description="Helical" evidence="2">
    <location>
        <begin position="100"/>
        <end position="126"/>
    </location>
</feature>
<name>A0A7Z9A4N9_9MICC</name>
<gene>
    <name evidence="3" type="ORF">NCTC10207_01523</name>
</gene>
<reference evidence="3 4" key="1">
    <citation type="submission" date="2018-12" db="EMBL/GenBank/DDBJ databases">
        <authorList>
            <consortium name="Pathogen Informatics"/>
        </authorList>
    </citation>
    <scope>NUCLEOTIDE SEQUENCE [LARGE SCALE GENOMIC DNA]</scope>
    <source>
        <strain evidence="3 4">NCTC10207</strain>
    </source>
</reference>
<proteinExistence type="predicted"/>
<sequence>MSEDFGLKEEPGKPSAAASFEPSHALNGIASYKVSSTPAPEKRVKSGLAVTALVLGILGVLGSWVPLLGILGGVLALIGLIVGIVALIKVKRGTAGGKGIAIAGVMLNVLAIIVVTIVTIVLITWYGKIQHCVDTNEKDSNGTVICHVDGRNFSVNTRGGIVVHEIP</sequence>
<feature type="region of interest" description="Disordered" evidence="1">
    <location>
        <begin position="1"/>
        <end position="20"/>
    </location>
</feature>
<accession>A0A7Z9A4N9</accession>
<evidence type="ECO:0000313" key="3">
    <source>
        <dbReference type="EMBL" id="VEI23415.1"/>
    </source>
</evidence>
<feature type="compositionally biased region" description="Basic and acidic residues" evidence="1">
    <location>
        <begin position="1"/>
        <end position="12"/>
    </location>
</feature>
<evidence type="ECO:0000256" key="2">
    <source>
        <dbReference type="SAM" id="Phobius"/>
    </source>
</evidence>
<evidence type="ECO:0008006" key="5">
    <source>
        <dbReference type="Google" id="ProtNLM"/>
    </source>
</evidence>
<evidence type="ECO:0000313" key="4">
    <source>
        <dbReference type="Proteomes" id="UP000282386"/>
    </source>
</evidence>
<feature type="transmembrane region" description="Helical" evidence="2">
    <location>
        <begin position="46"/>
        <end position="64"/>
    </location>
</feature>
<keyword evidence="2" id="KW-0472">Membrane</keyword>
<organism evidence="3 4">
    <name type="scientific">Rothia aeria</name>
    <dbReference type="NCBI Taxonomy" id="172042"/>
    <lineage>
        <taxon>Bacteria</taxon>
        <taxon>Bacillati</taxon>
        <taxon>Actinomycetota</taxon>
        <taxon>Actinomycetes</taxon>
        <taxon>Micrococcales</taxon>
        <taxon>Micrococcaceae</taxon>
        <taxon>Rothia</taxon>
    </lineage>
</organism>
<dbReference type="EMBL" id="LR134479">
    <property type="protein sequence ID" value="VEI23415.1"/>
    <property type="molecule type" value="Genomic_DNA"/>
</dbReference>
<dbReference type="RefSeq" id="WP_126500253.1">
    <property type="nucleotide sequence ID" value="NZ_CAJPQC010000005.1"/>
</dbReference>
<feature type="transmembrane region" description="Helical" evidence="2">
    <location>
        <begin position="70"/>
        <end position="88"/>
    </location>
</feature>
<protein>
    <recommendedName>
        <fullName evidence="5">DUF4190 domain-containing protein</fullName>
    </recommendedName>
</protein>
<keyword evidence="2" id="KW-0812">Transmembrane</keyword>
<dbReference type="AlphaFoldDB" id="A0A7Z9A4N9"/>
<keyword evidence="2" id="KW-1133">Transmembrane helix</keyword>
<dbReference type="Proteomes" id="UP000282386">
    <property type="component" value="Chromosome"/>
</dbReference>